<dbReference type="Proteomes" id="UP000078463">
    <property type="component" value="Chromosome"/>
</dbReference>
<feature type="transmembrane region" description="Helical" evidence="6">
    <location>
        <begin position="359"/>
        <end position="379"/>
    </location>
</feature>
<dbReference type="EMBL" id="CP015922">
    <property type="protein sequence ID" value="ANI99695.1"/>
    <property type="molecule type" value="Genomic_DNA"/>
</dbReference>
<dbReference type="InterPro" id="IPR050833">
    <property type="entry name" value="Poly_Biosynth_Transport"/>
</dbReference>
<name>A0A191UFL5_9BURK</name>
<comment type="subcellular location">
    <subcellularLocation>
        <location evidence="1">Cell membrane</location>
        <topology evidence="1">Multi-pass membrane protein</topology>
    </subcellularLocation>
</comment>
<dbReference type="KEGG" id="pwu:A8O14_06155"/>
<feature type="transmembrane region" description="Helical" evidence="6">
    <location>
        <begin position="138"/>
        <end position="158"/>
    </location>
</feature>
<feature type="transmembrane region" description="Helical" evidence="6">
    <location>
        <begin position="170"/>
        <end position="193"/>
    </location>
</feature>
<gene>
    <name evidence="7" type="ORF">A8O14_06155</name>
</gene>
<organism evidence="7 8">
    <name type="scientific">Polynucleobacter wuianus</name>
    <dbReference type="NCBI Taxonomy" id="1743168"/>
    <lineage>
        <taxon>Bacteria</taxon>
        <taxon>Pseudomonadati</taxon>
        <taxon>Pseudomonadota</taxon>
        <taxon>Betaproteobacteria</taxon>
        <taxon>Burkholderiales</taxon>
        <taxon>Burkholderiaceae</taxon>
        <taxon>Polynucleobacter</taxon>
    </lineage>
</organism>
<feature type="transmembrane region" description="Helical" evidence="6">
    <location>
        <begin position="480"/>
        <end position="498"/>
    </location>
</feature>
<feature type="transmembrane region" description="Helical" evidence="6">
    <location>
        <begin position="386"/>
        <end position="407"/>
    </location>
</feature>
<evidence type="ECO:0000256" key="6">
    <source>
        <dbReference type="SAM" id="Phobius"/>
    </source>
</evidence>
<sequence length="511" mass="57526">MQIKKTNPSIMRSTGYRIMSGSIASWVRIGITLISQIIMVPLFLNSWEIKTYGAWLLLHSTWAIINIMDLSYHDYIGYECLKQGQYRSAQINEIISSSLAFSILVALIDIVVILILNWSPLIADLVTDDPIILWQWKISLLLLGCNWAITGAWGGILSRWITPFGHYHQLAWWNTFNILLITTLPVLAVFYGANLMGATIAWCLGSLFAHIVLLIFLRSVIRAKPYLRLHKPNIKKGLDRLLLSLVFSVKYYSDIFRQQGVRIFLAPIVGLVQMTSFSTMRTAANVSMQGLSTITNPIMPELMNYIIKKDQNRIEGLFSSVWLGLIFILNPGILLLQYYFPLIFQLWTANKISMNPMLFGFFSASILVFALSQPAFAVVKGINNVAMQIIIALALAAIVIIGSILLIPNLGILGVGISLLIAEIFSLFCFVTLASVYLKEINLRWPAKQFIIALALVTINMLSLFCIVTKSYGILAVSNIIYLIVLTYFIIHIPKILINKIKRILNTSIFK</sequence>
<evidence type="ECO:0000256" key="3">
    <source>
        <dbReference type="ARBA" id="ARBA00022692"/>
    </source>
</evidence>
<evidence type="ECO:0000256" key="2">
    <source>
        <dbReference type="ARBA" id="ARBA00022475"/>
    </source>
</evidence>
<evidence type="ECO:0000256" key="4">
    <source>
        <dbReference type="ARBA" id="ARBA00022989"/>
    </source>
</evidence>
<keyword evidence="4 6" id="KW-1133">Transmembrane helix</keyword>
<dbReference type="GO" id="GO:0005886">
    <property type="term" value="C:plasma membrane"/>
    <property type="evidence" value="ECO:0007669"/>
    <property type="project" value="UniProtKB-SubCell"/>
</dbReference>
<evidence type="ECO:0000313" key="7">
    <source>
        <dbReference type="EMBL" id="ANI99695.1"/>
    </source>
</evidence>
<keyword evidence="8" id="KW-1185">Reference proteome</keyword>
<keyword evidence="5 6" id="KW-0472">Membrane</keyword>
<dbReference type="STRING" id="1743168.A8O14_06155"/>
<proteinExistence type="predicted"/>
<protein>
    <recommendedName>
        <fullName evidence="9">Polysaccharide biosynthesis protein C-terminal domain-containing protein</fullName>
    </recommendedName>
</protein>
<feature type="transmembrane region" description="Helical" evidence="6">
    <location>
        <begin position="52"/>
        <end position="73"/>
    </location>
</feature>
<feature type="transmembrane region" description="Helical" evidence="6">
    <location>
        <begin position="21"/>
        <end position="40"/>
    </location>
</feature>
<evidence type="ECO:0000256" key="1">
    <source>
        <dbReference type="ARBA" id="ARBA00004651"/>
    </source>
</evidence>
<feature type="transmembrane region" description="Helical" evidence="6">
    <location>
        <begin position="199"/>
        <end position="221"/>
    </location>
</feature>
<dbReference type="PANTHER" id="PTHR30250:SF26">
    <property type="entry name" value="PSMA PROTEIN"/>
    <property type="match status" value="1"/>
</dbReference>
<evidence type="ECO:0008006" key="9">
    <source>
        <dbReference type="Google" id="ProtNLM"/>
    </source>
</evidence>
<evidence type="ECO:0000313" key="8">
    <source>
        <dbReference type="Proteomes" id="UP000078463"/>
    </source>
</evidence>
<feature type="transmembrane region" description="Helical" evidence="6">
    <location>
        <begin position="317"/>
        <end position="339"/>
    </location>
</feature>
<accession>A0A191UFL5</accession>
<dbReference type="PANTHER" id="PTHR30250">
    <property type="entry name" value="PST FAMILY PREDICTED COLANIC ACID TRANSPORTER"/>
    <property type="match status" value="1"/>
</dbReference>
<keyword evidence="3 6" id="KW-0812">Transmembrane</keyword>
<evidence type="ECO:0000256" key="5">
    <source>
        <dbReference type="ARBA" id="ARBA00023136"/>
    </source>
</evidence>
<dbReference type="AlphaFoldDB" id="A0A191UFL5"/>
<feature type="transmembrane region" description="Helical" evidence="6">
    <location>
        <begin position="94"/>
        <end position="118"/>
    </location>
</feature>
<feature type="transmembrane region" description="Helical" evidence="6">
    <location>
        <begin position="413"/>
        <end position="438"/>
    </location>
</feature>
<reference evidence="8" key="1">
    <citation type="submission" date="2016-05" db="EMBL/GenBank/DDBJ databases">
        <title>Polynucleobacter sp. QLW-P1FAT50C-4 genome.</title>
        <authorList>
            <person name="Hahn M.W."/>
        </authorList>
    </citation>
    <scope>NUCLEOTIDE SEQUENCE [LARGE SCALE GENOMIC DNA]</scope>
    <source>
        <strain evidence="8">QLW-P1FAT50C-4</strain>
    </source>
</reference>
<keyword evidence="2" id="KW-1003">Cell membrane</keyword>
<feature type="transmembrane region" description="Helical" evidence="6">
    <location>
        <begin position="450"/>
        <end position="474"/>
    </location>
</feature>